<gene>
    <name evidence="6" type="ORF">RD792_008434</name>
</gene>
<dbReference type="InterPro" id="IPR027113">
    <property type="entry name" value="Transc_fact_NFYB/HAP3"/>
</dbReference>
<protein>
    <recommendedName>
        <fullName evidence="5">DOG1 domain-containing protein</fullName>
    </recommendedName>
</protein>
<evidence type="ECO:0000256" key="3">
    <source>
        <dbReference type="ARBA" id="ARBA00023163"/>
    </source>
</evidence>
<dbReference type="InterPro" id="IPR003958">
    <property type="entry name" value="CBFA_NFYB_domain"/>
</dbReference>
<dbReference type="InterPro" id="IPR009072">
    <property type="entry name" value="Histone-fold"/>
</dbReference>
<dbReference type="PROSITE" id="PS51806">
    <property type="entry name" value="DOG1"/>
    <property type="match status" value="1"/>
</dbReference>
<comment type="similarity">
    <text evidence="1">Belongs to the NFYB/HAP3 subunit family.</text>
</comment>
<comment type="caution">
    <text evidence="6">The sequence shown here is derived from an EMBL/GenBank/DDBJ whole genome shotgun (WGS) entry which is preliminary data.</text>
</comment>
<accession>A0ABR0D974</accession>
<keyword evidence="7" id="KW-1185">Reference proteome</keyword>
<evidence type="ECO:0000256" key="4">
    <source>
        <dbReference type="SAM" id="MobiDB-lite"/>
    </source>
</evidence>
<dbReference type="Proteomes" id="UP001291926">
    <property type="component" value="Unassembled WGS sequence"/>
</dbReference>
<dbReference type="PANTHER" id="PTHR11064:SF115">
    <property type="entry name" value="NUCLEAR TRANSCRIPTION FACTOR Y SUBUNIT B-9"/>
    <property type="match status" value="1"/>
</dbReference>
<evidence type="ECO:0000256" key="2">
    <source>
        <dbReference type="ARBA" id="ARBA00023015"/>
    </source>
</evidence>
<keyword evidence="2" id="KW-0805">Transcription regulation</keyword>
<evidence type="ECO:0000259" key="5">
    <source>
        <dbReference type="PROSITE" id="PS51806"/>
    </source>
</evidence>
<dbReference type="Gene3D" id="1.10.20.10">
    <property type="entry name" value="Histone, subunit A"/>
    <property type="match status" value="1"/>
</dbReference>
<sequence>RNFQEDDETDEEEEEEHIIIKGRSFRDVESITKQVNCITINKREHKKPCEDILSWERYDIWRQEQKSGAARLKKQLKARWAMQKLIDEQLSRFEAHYKRAMAPTKMSNVAQLLMPKWIPAHELAALSWLGDWRPSTILEFLHSLSHSLSDPVGVERALSQLINDIRIEEAVIDEEMTEIQATCVLNLPFGPKSHRSEPALARVMSEFKKIHRVIVKAQNLRIKALQLAVNNVLSQTDAAEFLVDFAGIQDAIHHVATKYKTGKGPQTGRSPKLNLDVGIVIQEASGIANISNDPSNLNSQETFKHAADQYMPISSVIKIMRQVLPPHAKIADDAKETIQECVSELIRFITRNANVKSHKEWRTTITPENIISTMGSLGFDNYVEPITTYLNKIRNQEAELNSVEGFPFVKRSAIFKQPEHLVTQPPPPPPPSTGYAPSFTTYLTDPNNYERSVTQPPPPSIGYSPSFTAYPIDPNNYVGSSQMNSNYIQNFGAQGGSSSDNFEFDPFKQFK</sequence>
<feature type="domain" description="DOG1" evidence="5">
    <location>
        <begin position="51"/>
        <end position="262"/>
    </location>
</feature>
<dbReference type="Pfam" id="PF14144">
    <property type="entry name" value="DOG1"/>
    <property type="match status" value="1"/>
</dbReference>
<feature type="non-terminal residue" evidence="6">
    <location>
        <position position="1"/>
    </location>
</feature>
<proteinExistence type="inferred from homology"/>
<keyword evidence="3" id="KW-0804">Transcription</keyword>
<evidence type="ECO:0000313" key="7">
    <source>
        <dbReference type="Proteomes" id="UP001291926"/>
    </source>
</evidence>
<feature type="region of interest" description="Disordered" evidence="4">
    <location>
        <begin position="491"/>
        <end position="511"/>
    </location>
</feature>
<dbReference type="InterPro" id="IPR025422">
    <property type="entry name" value="TGA_domain"/>
</dbReference>
<evidence type="ECO:0000313" key="6">
    <source>
        <dbReference type="EMBL" id="KAK4485787.1"/>
    </source>
</evidence>
<organism evidence="6 7">
    <name type="scientific">Penstemon davidsonii</name>
    <dbReference type="NCBI Taxonomy" id="160366"/>
    <lineage>
        <taxon>Eukaryota</taxon>
        <taxon>Viridiplantae</taxon>
        <taxon>Streptophyta</taxon>
        <taxon>Embryophyta</taxon>
        <taxon>Tracheophyta</taxon>
        <taxon>Spermatophyta</taxon>
        <taxon>Magnoliopsida</taxon>
        <taxon>eudicotyledons</taxon>
        <taxon>Gunneridae</taxon>
        <taxon>Pentapetalae</taxon>
        <taxon>asterids</taxon>
        <taxon>lamiids</taxon>
        <taxon>Lamiales</taxon>
        <taxon>Plantaginaceae</taxon>
        <taxon>Cheloneae</taxon>
        <taxon>Penstemon</taxon>
    </lineage>
</organism>
<dbReference type="CDD" id="cd22907">
    <property type="entry name" value="HFD_NFYB"/>
    <property type="match status" value="1"/>
</dbReference>
<dbReference type="Pfam" id="PF00808">
    <property type="entry name" value="CBFD_NFYB_HMF"/>
    <property type="match status" value="1"/>
</dbReference>
<dbReference type="PRINTS" id="PR00615">
    <property type="entry name" value="CCAATSUBUNTA"/>
</dbReference>
<dbReference type="SUPFAM" id="SSF47113">
    <property type="entry name" value="Histone-fold"/>
    <property type="match status" value="1"/>
</dbReference>
<evidence type="ECO:0000256" key="1">
    <source>
        <dbReference type="ARBA" id="ARBA00009053"/>
    </source>
</evidence>
<dbReference type="PANTHER" id="PTHR11064">
    <property type="entry name" value="CCAAT-BINDING TRANSCRIPTION FACTOR-RELATED"/>
    <property type="match status" value="1"/>
</dbReference>
<reference evidence="6 7" key="1">
    <citation type="journal article" date="2023" name="bioRxiv">
        <title>Genome report: Whole genome sequence and annotation of Penstemon davidsonii.</title>
        <authorList>
            <person name="Ostevik K.L."/>
            <person name="Alabady M."/>
            <person name="Zhang M."/>
            <person name="Rausher M.D."/>
        </authorList>
    </citation>
    <scope>NUCLEOTIDE SEQUENCE [LARGE SCALE GENOMIC DNA]</scope>
    <source>
        <strain evidence="6">DNT005</strain>
        <tissue evidence="6">Whole leaf</tissue>
    </source>
</reference>
<feature type="compositionally biased region" description="Polar residues" evidence="4">
    <location>
        <begin position="491"/>
        <end position="501"/>
    </location>
</feature>
<dbReference type="EMBL" id="JAYDYQ010002533">
    <property type="protein sequence ID" value="KAK4485787.1"/>
    <property type="molecule type" value="Genomic_DNA"/>
</dbReference>
<name>A0ABR0D974_9LAMI</name>